<keyword evidence="3" id="KW-1185">Reference proteome</keyword>
<gene>
    <name evidence="2" type="ORF">GCM10025864_20030</name>
</gene>
<feature type="region of interest" description="Disordered" evidence="1">
    <location>
        <begin position="202"/>
        <end position="247"/>
    </location>
</feature>
<evidence type="ECO:0000256" key="1">
    <source>
        <dbReference type="SAM" id="MobiDB-lite"/>
    </source>
</evidence>
<comment type="caution">
    <text evidence="2">The sequence shown here is derived from an EMBL/GenBank/DDBJ whole genome shotgun (WGS) entry which is preliminary data.</text>
</comment>
<accession>A0ABQ6I389</accession>
<proteinExistence type="predicted"/>
<dbReference type="Gene3D" id="2.120.10.30">
    <property type="entry name" value="TolB, C-terminal domain"/>
    <property type="match status" value="1"/>
</dbReference>
<organism evidence="2 3">
    <name type="scientific">Luteimicrobium album</name>
    <dbReference type="NCBI Taxonomy" id="1054550"/>
    <lineage>
        <taxon>Bacteria</taxon>
        <taxon>Bacillati</taxon>
        <taxon>Actinomycetota</taxon>
        <taxon>Actinomycetes</taxon>
        <taxon>Micrococcales</taxon>
        <taxon>Luteimicrobium</taxon>
    </lineage>
</organism>
<evidence type="ECO:0000313" key="3">
    <source>
        <dbReference type="Proteomes" id="UP001157091"/>
    </source>
</evidence>
<feature type="compositionally biased region" description="Basic residues" evidence="1">
    <location>
        <begin position="236"/>
        <end position="247"/>
    </location>
</feature>
<dbReference type="EMBL" id="BSUK01000001">
    <property type="protein sequence ID" value="GMA24244.1"/>
    <property type="molecule type" value="Genomic_DNA"/>
</dbReference>
<dbReference type="SUPFAM" id="SSF82171">
    <property type="entry name" value="DPP6 N-terminal domain-like"/>
    <property type="match status" value="1"/>
</dbReference>
<dbReference type="RefSeq" id="WP_348525191.1">
    <property type="nucleotide sequence ID" value="NZ_BSUK01000001.1"/>
</dbReference>
<evidence type="ECO:0008006" key="4">
    <source>
        <dbReference type="Google" id="ProtNLM"/>
    </source>
</evidence>
<dbReference type="Proteomes" id="UP001157091">
    <property type="component" value="Unassembled WGS sequence"/>
</dbReference>
<sequence>MTTDAATPFHDLDAYVALPRLAGLTLSPDGSRLVTAVQTLDPKRTRYVTALWEVDPTGGSPARRLTRSAKGESSALFAANGDLLFTSARPDADTGDTDDGAPRPALWLLPAGGGEARVVATAPGGVGGVTVARDGSTVSVAASLLPSSTGLDDDAKRRKARKDHKVAAILHDGYPVRYWDHDLGPDRPHRFVADLAALTDEVPGALVPAPSSGEKEEETPEPPKAPGSSSATSRPPRARRSRTRTPT</sequence>
<feature type="compositionally biased region" description="Low complexity" evidence="1">
    <location>
        <begin position="226"/>
        <end position="235"/>
    </location>
</feature>
<name>A0ABQ6I389_9MICO</name>
<reference evidence="3" key="1">
    <citation type="journal article" date="2019" name="Int. J. Syst. Evol. Microbiol.">
        <title>The Global Catalogue of Microorganisms (GCM) 10K type strain sequencing project: providing services to taxonomists for standard genome sequencing and annotation.</title>
        <authorList>
            <consortium name="The Broad Institute Genomics Platform"/>
            <consortium name="The Broad Institute Genome Sequencing Center for Infectious Disease"/>
            <person name="Wu L."/>
            <person name="Ma J."/>
        </authorList>
    </citation>
    <scope>NUCLEOTIDE SEQUENCE [LARGE SCALE GENOMIC DNA]</scope>
    <source>
        <strain evidence="3">NBRC 106348</strain>
    </source>
</reference>
<protein>
    <recommendedName>
        <fullName evidence="4">S9 family peptidase</fullName>
    </recommendedName>
</protein>
<evidence type="ECO:0000313" key="2">
    <source>
        <dbReference type="EMBL" id="GMA24244.1"/>
    </source>
</evidence>
<dbReference type="InterPro" id="IPR011042">
    <property type="entry name" value="6-blade_b-propeller_TolB-like"/>
</dbReference>